<dbReference type="InParanoid" id="A0A5N4AHX9"/>
<protein>
    <submittedName>
        <fullName evidence="2">Uncharacterized protein</fullName>
    </submittedName>
</protein>
<evidence type="ECO:0000313" key="3">
    <source>
        <dbReference type="Proteomes" id="UP000327044"/>
    </source>
</evidence>
<feature type="compositionally biased region" description="Acidic residues" evidence="1">
    <location>
        <begin position="1"/>
        <end position="12"/>
    </location>
</feature>
<proteinExistence type="predicted"/>
<feature type="compositionally biased region" description="Polar residues" evidence="1">
    <location>
        <begin position="16"/>
        <end position="33"/>
    </location>
</feature>
<evidence type="ECO:0000256" key="1">
    <source>
        <dbReference type="SAM" id="MobiDB-lite"/>
    </source>
</evidence>
<dbReference type="Proteomes" id="UP000327044">
    <property type="component" value="Unassembled WGS sequence"/>
</dbReference>
<sequence length="474" mass="53023">MDEIVEISDTEEENPKTSTSTINRSGKASTSKSDSVRHVDINQITQSSSSVLRVNEVPQLILSNSSTSPSDAQLVTLQCKKLLLPASYVTSNSLNSLKLHEIQIGNSKKVFLVNIGKQSTLPANEATKEIRTPTLVPLSAPTLTSVPPPLTAFSGQTPITLINCAPLSNSVCTSTPILPKPVKHPVLYVPSPGKTTDIPNVNSVCLRAKRQVRKIDWEGFTATDRLGFNFNEGARSMRCLRLLNMHIGIREGHLAKVMSPLTNDKTTSSTPKDDTQGNKKLEVQFKATADIEVAKVNRKSLPKAAMTTYLLPKRIRTKRKFKKCTHNIKLCDKSANFHEIKVCTAEDACCQFQCVQLPLSYEKMTYPESKNHSSTYYVGPTNLHDVDSIKKMEPSSSIYFINEHDTITDLYMDSIPSLRSKVKIIDKLVYDNYKNLRSVKKIPEKGIMQKRKRFNQFINNYHDGQFYQSKRASL</sequence>
<keyword evidence="3" id="KW-1185">Reference proteome</keyword>
<evidence type="ECO:0000313" key="2">
    <source>
        <dbReference type="EMBL" id="KAB0796911.1"/>
    </source>
</evidence>
<comment type="caution">
    <text evidence="2">The sequence shown here is derived from an EMBL/GenBank/DDBJ whole genome shotgun (WGS) entry which is preliminary data.</text>
</comment>
<dbReference type="EMBL" id="VVIM01000007">
    <property type="protein sequence ID" value="KAB0796911.1"/>
    <property type="molecule type" value="Genomic_DNA"/>
</dbReference>
<reference evidence="2 3" key="1">
    <citation type="journal article" date="2018" name="Elife">
        <title>Firefly genomes illuminate parallel origins of bioluminescence in beetles.</title>
        <authorList>
            <person name="Fallon T.R."/>
            <person name="Lower S.E."/>
            <person name="Chang C.H."/>
            <person name="Bessho-Uehara M."/>
            <person name="Martin G.J."/>
            <person name="Bewick A.J."/>
            <person name="Behringer M."/>
            <person name="Debat H.J."/>
            <person name="Wong I."/>
            <person name="Day J.C."/>
            <person name="Suvorov A."/>
            <person name="Silva C.J."/>
            <person name="Stanger-Hall K.F."/>
            <person name="Hall D.W."/>
            <person name="Schmitz R.J."/>
            <person name="Nelson D.R."/>
            <person name="Lewis S.M."/>
            <person name="Shigenobu S."/>
            <person name="Bybee S.M."/>
            <person name="Larracuente A.M."/>
            <person name="Oba Y."/>
            <person name="Weng J.K."/>
        </authorList>
    </citation>
    <scope>NUCLEOTIDE SEQUENCE [LARGE SCALE GENOMIC DNA]</scope>
    <source>
        <strain evidence="2">1611_PpyrPB1</strain>
        <tissue evidence="2">Whole body</tissue>
    </source>
</reference>
<gene>
    <name evidence="2" type="ORF">PPYR_10972</name>
</gene>
<feature type="region of interest" description="Disordered" evidence="1">
    <location>
        <begin position="1"/>
        <end position="35"/>
    </location>
</feature>
<accession>A0A5N4AHX9</accession>
<dbReference type="AlphaFoldDB" id="A0A5N4AHX9"/>
<name>A0A5N4AHX9_PHOPY</name>
<organism evidence="2 3">
    <name type="scientific">Photinus pyralis</name>
    <name type="common">Common eastern firefly</name>
    <name type="synonym">Lampyris pyralis</name>
    <dbReference type="NCBI Taxonomy" id="7054"/>
    <lineage>
        <taxon>Eukaryota</taxon>
        <taxon>Metazoa</taxon>
        <taxon>Ecdysozoa</taxon>
        <taxon>Arthropoda</taxon>
        <taxon>Hexapoda</taxon>
        <taxon>Insecta</taxon>
        <taxon>Pterygota</taxon>
        <taxon>Neoptera</taxon>
        <taxon>Endopterygota</taxon>
        <taxon>Coleoptera</taxon>
        <taxon>Polyphaga</taxon>
        <taxon>Elateriformia</taxon>
        <taxon>Elateroidea</taxon>
        <taxon>Lampyridae</taxon>
        <taxon>Lampyrinae</taxon>
        <taxon>Photinus</taxon>
    </lineage>
</organism>